<dbReference type="Proteomes" id="UP001527925">
    <property type="component" value="Unassembled WGS sequence"/>
</dbReference>
<reference evidence="4 5" key="1">
    <citation type="submission" date="2023-09" db="EMBL/GenBank/DDBJ databases">
        <title>Pangenome analysis of Batrachochytrium dendrobatidis and related Chytrids.</title>
        <authorList>
            <person name="Yacoub M.N."/>
            <person name="Stajich J.E."/>
            <person name="James T.Y."/>
        </authorList>
    </citation>
    <scope>NUCLEOTIDE SEQUENCE [LARGE SCALE GENOMIC DNA]</scope>
    <source>
        <strain evidence="4 5">JEL0888</strain>
    </source>
</reference>
<evidence type="ECO:0000259" key="3">
    <source>
        <dbReference type="Pfam" id="PF09073"/>
    </source>
</evidence>
<protein>
    <recommendedName>
        <fullName evidence="3">Bud22 domain-containing protein</fullName>
    </recommendedName>
</protein>
<feature type="region of interest" description="Disordered" evidence="2">
    <location>
        <begin position="1"/>
        <end position="27"/>
    </location>
</feature>
<feature type="compositionally biased region" description="Basic and acidic residues" evidence="2">
    <location>
        <begin position="339"/>
        <end position="364"/>
    </location>
</feature>
<feature type="region of interest" description="Disordered" evidence="2">
    <location>
        <begin position="215"/>
        <end position="283"/>
    </location>
</feature>
<name>A0ABR4N5S2_9FUNG</name>
<feature type="compositionally biased region" description="Low complexity" evidence="2">
    <location>
        <begin position="253"/>
        <end position="270"/>
    </location>
</feature>
<dbReference type="InterPro" id="IPR015158">
    <property type="entry name" value="Bud22_dom"/>
</dbReference>
<feature type="compositionally biased region" description="Gly residues" evidence="2">
    <location>
        <begin position="370"/>
        <end position="396"/>
    </location>
</feature>
<dbReference type="PANTHER" id="PTHR23325">
    <property type="entry name" value="SERUM RESPONSE FACTOR-BINDING"/>
    <property type="match status" value="1"/>
</dbReference>
<dbReference type="PANTHER" id="PTHR23325:SF1">
    <property type="entry name" value="SERUM RESPONSE FACTOR-BINDING PROTEIN 1"/>
    <property type="match status" value="1"/>
</dbReference>
<accession>A0ABR4N5S2</accession>
<dbReference type="Pfam" id="PF09073">
    <property type="entry name" value="BUD22"/>
    <property type="match status" value="1"/>
</dbReference>
<evidence type="ECO:0000256" key="1">
    <source>
        <dbReference type="ARBA" id="ARBA00023054"/>
    </source>
</evidence>
<evidence type="ECO:0000313" key="5">
    <source>
        <dbReference type="Proteomes" id="UP001527925"/>
    </source>
</evidence>
<sequence length="517" mass="54472">MGTVAAEETAATAAGGETPAQRTPDWTRIGPELEKKLFFYCKEAKRKAKQARTHELQRLIRKQRTAREKAESALGDDKAKLESESAKALETIQQLKAADVELTATRALADSILKSKLPDPPHIVGISQLLVRARAVTEPWTPAQHRIRSAKLLADAIRGFIEELDALIRGRKPATVRRAREKALAKAKAASARSPASGAQSKTAVAASAAQSLAHTAADASDDESDEHVSFSGDDRVAFSGDDDESAQDSEASDALAGPRKPASKPASKPAAKRAASRPNNGRLESMFVSSLGAGIASDVSMSDYSGAEFSGSDDDGDGDGKKNSKKTNRMGQRARQAMWEKKYGKDAKHFQKRKEAEEQERRAQRGANGARGGRGGARGGGRGGARGSSFAGGRGVRGEQQAAPTPAAAAPAAPAKPDLADLHPSWQAKRMKTTAIAEFKGTKVTFDDDGDSKSAAAASATKTAGGAGAQRPAASRAASAGETLHPSWEAKRRAKELEAKRLVPGKPTKIKFGDDD</sequence>
<evidence type="ECO:0000313" key="4">
    <source>
        <dbReference type="EMBL" id="KAL2914891.1"/>
    </source>
</evidence>
<feature type="compositionally biased region" description="Acidic residues" evidence="2">
    <location>
        <begin position="241"/>
        <end position="252"/>
    </location>
</feature>
<feature type="region of interest" description="Disordered" evidence="2">
    <location>
        <begin position="303"/>
        <end position="428"/>
    </location>
</feature>
<organism evidence="4 5">
    <name type="scientific">Polyrhizophydium stewartii</name>
    <dbReference type="NCBI Taxonomy" id="2732419"/>
    <lineage>
        <taxon>Eukaryota</taxon>
        <taxon>Fungi</taxon>
        <taxon>Fungi incertae sedis</taxon>
        <taxon>Chytridiomycota</taxon>
        <taxon>Chytridiomycota incertae sedis</taxon>
        <taxon>Chytridiomycetes</taxon>
        <taxon>Rhizophydiales</taxon>
        <taxon>Rhizophydiales incertae sedis</taxon>
        <taxon>Polyrhizophydium</taxon>
    </lineage>
</organism>
<feature type="compositionally biased region" description="Basic and acidic residues" evidence="2">
    <location>
        <begin position="489"/>
        <end position="502"/>
    </location>
</feature>
<keyword evidence="1" id="KW-0175">Coiled coil</keyword>
<feature type="domain" description="Bud22" evidence="3">
    <location>
        <begin position="42"/>
        <end position="448"/>
    </location>
</feature>
<feature type="region of interest" description="Disordered" evidence="2">
    <location>
        <begin position="443"/>
        <end position="517"/>
    </location>
</feature>
<comment type="caution">
    <text evidence="4">The sequence shown here is derived from an EMBL/GenBank/DDBJ whole genome shotgun (WGS) entry which is preliminary data.</text>
</comment>
<gene>
    <name evidence="4" type="ORF">HK105_205635</name>
</gene>
<feature type="compositionally biased region" description="Low complexity" evidence="2">
    <location>
        <begin position="454"/>
        <end position="482"/>
    </location>
</feature>
<feature type="compositionally biased region" description="Basic and acidic residues" evidence="2">
    <location>
        <begin position="227"/>
        <end position="237"/>
    </location>
</feature>
<keyword evidence="5" id="KW-1185">Reference proteome</keyword>
<feature type="compositionally biased region" description="Low complexity" evidence="2">
    <location>
        <begin position="1"/>
        <end position="20"/>
    </location>
</feature>
<proteinExistence type="predicted"/>
<feature type="compositionally biased region" description="Low complexity" evidence="2">
    <location>
        <begin position="403"/>
        <end position="416"/>
    </location>
</feature>
<dbReference type="EMBL" id="JADGIZ020000029">
    <property type="protein sequence ID" value="KAL2914891.1"/>
    <property type="molecule type" value="Genomic_DNA"/>
</dbReference>
<evidence type="ECO:0000256" key="2">
    <source>
        <dbReference type="SAM" id="MobiDB-lite"/>
    </source>
</evidence>
<dbReference type="InterPro" id="IPR037393">
    <property type="entry name" value="Bud22/SRFB1"/>
</dbReference>